<gene>
    <name evidence="1" type="ORF">FRX31_018189</name>
</gene>
<dbReference type="Proteomes" id="UP000554482">
    <property type="component" value="Unassembled WGS sequence"/>
</dbReference>
<name>A0A7J6W4A8_THATH</name>
<dbReference type="EMBL" id="JABWDY010021698">
    <property type="protein sequence ID" value="KAF5192224.1"/>
    <property type="molecule type" value="Genomic_DNA"/>
</dbReference>
<protein>
    <submittedName>
        <fullName evidence="1">Uncharacterized protein</fullName>
    </submittedName>
</protein>
<evidence type="ECO:0000313" key="2">
    <source>
        <dbReference type="Proteomes" id="UP000554482"/>
    </source>
</evidence>
<keyword evidence="2" id="KW-1185">Reference proteome</keyword>
<evidence type="ECO:0000313" key="1">
    <source>
        <dbReference type="EMBL" id="KAF5192224.1"/>
    </source>
</evidence>
<sequence>MEVTPEGIFVNLDAVNRFEITVDLADVTGIQKEPKPMFQEADALSPAEIEVVLLDDWELVHPDERAVHEGNPHHAPAAGGAPRVLHRPVIFTKLSKN</sequence>
<proteinExistence type="predicted"/>
<accession>A0A7J6W4A8</accession>
<comment type="caution">
    <text evidence="1">The sequence shown here is derived from an EMBL/GenBank/DDBJ whole genome shotgun (WGS) entry which is preliminary data.</text>
</comment>
<organism evidence="1 2">
    <name type="scientific">Thalictrum thalictroides</name>
    <name type="common">Rue-anemone</name>
    <name type="synonym">Anemone thalictroides</name>
    <dbReference type="NCBI Taxonomy" id="46969"/>
    <lineage>
        <taxon>Eukaryota</taxon>
        <taxon>Viridiplantae</taxon>
        <taxon>Streptophyta</taxon>
        <taxon>Embryophyta</taxon>
        <taxon>Tracheophyta</taxon>
        <taxon>Spermatophyta</taxon>
        <taxon>Magnoliopsida</taxon>
        <taxon>Ranunculales</taxon>
        <taxon>Ranunculaceae</taxon>
        <taxon>Thalictroideae</taxon>
        <taxon>Thalictrum</taxon>
    </lineage>
</organism>
<reference evidence="1 2" key="1">
    <citation type="submission" date="2020-06" db="EMBL/GenBank/DDBJ databases">
        <title>Transcriptomic and genomic resources for Thalictrum thalictroides and T. hernandezii: Facilitating candidate gene discovery in an emerging model plant lineage.</title>
        <authorList>
            <person name="Arias T."/>
            <person name="Riano-Pachon D.M."/>
            <person name="Di Stilio V.S."/>
        </authorList>
    </citation>
    <scope>NUCLEOTIDE SEQUENCE [LARGE SCALE GENOMIC DNA]</scope>
    <source>
        <strain evidence="2">cv. WT478/WT964</strain>
        <tissue evidence="1">Leaves</tissue>
    </source>
</reference>
<dbReference type="AlphaFoldDB" id="A0A7J6W4A8"/>